<organism evidence="1 2">
    <name type="scientific">Oryza glaberrima</name>
    <name type="common">African rice</name>
    <dbReference type="NCBI Taxonomy" id="4538"/>
    <lineage>
        <taxon>Eukaryota</taxon>
        <taxon>Viridiplantae</taxon>
        <taxon>Streptophyta</taxon>
        <taxon>Embryophyta</taxon>
        <taxon>Tracheophyta</taxon>
        <taxon>Spermatophyta</taxon>
        <taxon>Magnoliopsida</taxon>
        <taxon>Liliopsida</taxon>
        <taxon>Poales</taxon>
        <taxon>Poaceae</taxon>
        <taxon>BOP clade</taxon>
        <taxon>Oryzoideae</taxon>
        <taxon>Oryzeae</taxon>
        <taxon>Oryzinae</taxon>
        <taxon>Oryza</taxon>
    </lineage>
</organism>
<dbReference type="AlphaFoldDB" id="I1PDT6"/>
<dbReference type="Proteomes" id="UP000007306">
    <property type="component" value="Chromosome 3"/>
</dbReference>
<dbReference type="HOGENOM" id="CLU_1734351_0_0_1"/>
<dbReference type="Gramene" id="ORGLA03G0253200.1">
    <property type="protein sequence ID" value="ORGLA03G0253200.1"/>
    <property type="gene ID" value="ORGLA03G0253200"/>
</dbReference>
<accession>I1PDT6</accession>
<evidence type="ECO:0000313" key="1">
    <source>
        <dbReference type="EnsemblPlants" id="ORGLA03G0253200.1"/>
    </source>
</evidence>
<keyword evidence="2" id="KW-1185">Reference proteome</keyword>
<evidence type="ECO:0000313" key="2">
    <source>
        <dbReference type="Proteomes" id="UP000007306"/>
    </source>
</evidence>
<name>I1PDT6_ORYGL</name>
<protein>
    <submittedName>
        <fullName evidence="1">Uncharacterized protein</fullName>
    </submittedName>
</protein>
<sequence length="151" mass="17037">MGREKHEVRLHVFFLRNCSKLVHFIGIWKLAAKAFHARHTLHLLLKVDITKAFDTDLEFVQGIIFVFGSTFALHTNFAKCSITPICCSAEDMELVQSYFPALSLTFLSPTSASRYRSASYRKRPCNPSLTRSPTSFLPGRVNSPLWAAALC</sequence>
<reference evidence="1" key="1">
    <citation type="submission" date="2015-06" db="UniProtKB">
        <authorList>
            <consortium name="EnsemblPlants"/>
        </authorList>
    </citation>
    <scope>IDENTIFICATION</scope>
</reference>
<proteinExistence type="predicted"/>
<reference evidence="1 2" key="2">
    <citation type="submission" date="2018-04" db="EMBL/GenBank/DDBJ databases">
        <title>OglaRS2 (Oryza glaberrima Reference Sequence Version 2).</title>
        <authorList>
            <person name="Zhang J."/>
            <person name="Kudrna D."/>
            <person name="Lee S."/>
            <person name="Talag J."/>
            <person name="Rajasekar S."/>
            <person name="Wing R.A."/>
        </authorList>
    </citation>
    <scope>NUCLEOTIDE SEQUENCE [LARGE SCALE GENOMIC DNA]</scope>
    <source>
        <strain evidence="1 2">cv. IRGC 96717</strain>
    </source>
</reference>
<dbReference type="EnsemblPlants" id="ORGLA03G0253200.1">
    <property type="protein sequence ID" value="ORGLA03G0253200.1"/>
    <property type="gene ID" value="ORGLA03G0253200"/>
</dbReference>